<proteinExistence type="inferred from homology"/>
<evidence type="ECO:0000256" key="3">
    <source>
        <dbReference type="ARBA" id="ARBA00022679"/>
    </source>
</evidence>
<dbReference type="EMBL" id="JAUUDS010000001">
    <property type="protein sequence ID" value="MDP1025959.1"/>
    <property type="molecule type" value="Genomic_DNA"/>
</dbReference>
<dbReference type="RefSeq" id="WP_305171534.1">
    <property type="nucleotide sequence ID" value="NZ_JAUUDS010000001.1"/>
</dbReference>
<keyword evidence="4" id="KW-0812">Transmembrane</keyword>
<comment type="similarity">
    <text evidence="1">Belongs to the glycosyltransferase 2 family.</text>
</comment>
<dbReference type="InterPro" id="IPR001173">
    <property type="entry name" value="Glyco_trans_2-like"/>
</dbReference>
<dbReference type="Gene3D" id="3.90.550.10">
    <property type="entry name" value="Spore Coat Polysaccharide Biosynthesis Protein SpsA, Chain A"/>
    <property type="match status" value="1"/>
</dbReference>
<feature type="domain" description="Glycosyltransferase 2-like" evidence="5">
    <location>
        <begin position="19"/>
        <end position="172"/>
    </location>
</feature>
<feature type="transmembrane region" description="Helical" evidence="4">
    <location>
        <begin position="257"/>
        <end position="280"/>
    </location>
</feature>
<dbReference type="CDD" id="cd04186">
    <property type="entry name" value="GT_2_like_c"/>
    <property type="match status" value="1"/>
</dbReference>
<evidence type="ECO:0000259" key="5">
    <source>
        <dbReference type="Pfam" id="PF00535"/>
    </source>
</evidence>
<dbReference type="InterPro" id="IPR029044">
    <property type="entry name" value="Nucleotide-diphossugar_trans"/>
</dbReference>
<comment type="caution">
    <text evidence="6">The sequence shown here is derived from an EMBL/GenBank/DDBJ whole genome shotgun (WGS) entry which is preliminary data.</text>
</comment>
<keyword evidence="7" id="KW-1185">Reference proteome</keyword>
<name>A0ABT9EG67_9SPHN</name>
<dbReference type="GO" id="GO:0016757">
    <property type="term" value="F:glycosyltransferase activity"/>
    <property type="evidence" value="ECO:0007669"/>
    <property type="project" value="UniProtKB-KW"/>
</dbReference>
<evidence type="ECO:0000256" key="4">
    <source>
        <dbReference type="SAM" id="Phobius"/>
    </source>
</evidence>
<dbReference type="PANTHER" id="PTHR43179">
    <property type="entry name" value="RHAMNOSYLTRANSFERASE WBBL"/>
    <property type="match status" value="1"/>
</dbReference>
<dbReference type="SUPFAM" id="SSF53448">
    <property type="entry name" value="Nucleotide-diphospho-sugar transferases"/>
    <property type="match status" value="1"/>
</dbReference>
<protein>
    <submittedName>
        <fullName evidence="6">Glycosyltransferase family 2 protein</fullName>
        <ecNumber evidence="6">2.4.-.-</ecNumber>
    </submittedName>
</protein>
<keyword evidence="2 6" id="KW-0328">Glycosyltransferase</keyword>
<evidence type="ECO:0000313" key="7">
    <source>
        <dbReference type="Proteomes" id="UP001230685"/>
    </source>
</evidence>
<dbReference type="EC" id="2.4.-.-" evidence="6"/>
<evidence type="ECO:0000256" key="1">
    <source>
        <dbReference type="ARBA" id="ARBA00006739"/>
    </source>
</evidence>
<keyword evidence="3 6" id="KW-0808">Transferase</keyword>
<evidence type="ECO:0000313" key="6">
    <source>
        <dbReference type="EMBL" id="MDP1025959.1"/>
    </source>
</evidence>
<evidence type="ECO:0000256" key="2">
    <source>
        <dbReference type="ARBA" id="ARBA00022676"/>
    </source>
</evidence>
<organism evidence="6 7">
    <name type="scientific">Sphingomonas aurea</name>
    <dbReference type="NCBI Taxonomy" id="3063994"/>
    <lineage>
        <taxon>Bacteria</taxon>
        <taxon>Pseudomonadati</taxon>
        <taxon>Pseudomonadota</taxon>
        <taxon>Alphaproteobacteria</taxon>
        <taxon>Sphingomonadales</taxon>
        <taxon>Sphingomonadaceae</taxon>
        <taxon>Sphingomonas</taxon>
    </lineage>
</organism>
<accession>A0ABT9EG67</accession>
<reference evidence="6 7" key="1">
    <citation type="submission" date="2023-07" db="EMBL/GenBank/DDBJ databases">
        <authorList>
            <person name="Kim M.K."/>
        </authorList>
    </citation>
    <scope>NUCLEOTIDE SEQUENCE [LARGE SCALE GENOMIC DNA]</scope>
    <source>
        <strain evidence="6 7">KR1UV-12</strain>
    </source>
</reference>
<dbReference type="Pfam" id="PF00535">
    <property type="entry name" value="Glycos_transf_2"/>
    <property type="match status" value="1"/>
</dbReference>
<sequence length="309" mass="33917">MSDTPPTVSALAGAMLVAITVTYNSGDVLRDFLDCCVRQAGDWRLIVVDNASTDNTRSILADYHDPRVTTILNTDNVGFAAGCNQGIRIAMEGGARQVLLVNNDTVFDDGVFVALSARLIASRADAVSPVIAVHPDGQSIWYAGGRIDWSRGARNLHDHFNEPVASIGPDDFSTTFCPACFMLFDIDVFRRVGLMTEDYFVYWEDVDYCERMNLAGARMLVTPSITVLHKVSATTGAMSDFTLKHLYRNRMLFARRFGSGAMAAYTFAMIFAAIGGRFLFKGDPMSKARLRVRAVMAGLRMPVTPGKVR</sequence>
<gene>
    <name evidence="6" type="ORF">Q5H91_01925</name>
</gene>
<dbReference type="PANTHER" id="PTHR43179:SF12">
    <property type="entry name" value="GALACTOFURANOSYLTRANSFERASE GLFT2"/>
    <property type="match status" value="1"/>
</dbReference>
<keyword evidence="4" id="KW-1133">Transmembrane helix</keyword>
<keyword evidence="4" id="KW-0472">Membrane</keyword>
<dbReference type="Proteomes" id="UP001230685">
    <property type="component" value="Unassembled WGS sequence"/>
</dbReference>